<evidence type="ECO:0008006" key="2">
    <source>
        <dbReference type="Google" id="ProtNLM"/>
    </source>
</evidence>
<protein>
    <recommendedName>
        <fullName evidence="2">GAG-pre-integrase domain-containing protein</fullName>
    </recommendedName>
</protein>
<sequence length="110" mass="12410">MNISHIGQSIIHTPSSSFNLKNILHVPKAKKNLISVHCLASDNDIFLEFHLNFFLIKDQDTKSTLVRGTCQRGLYPLPSALHIKQAFGVNKPSFDRWHSRLGHLATPIIL</sequence>
<name>A0A0A9H3Y0_ARUDO</name>
<reference evidence="1" key="2">
    <citation type="journal article" date="2015" name="Data Brief">
        <title>Shoot transcriptome of the giant reed, Arundo donax.</title>
        <authorList>
            <person name="Barrero R.A."/>
            <person name="Guerrero F.D."/>
            <person name="Moolhuijzen P."/>
            <person name="Goolsby J.A."/>
            <person name="Tidwell J."/>
            <person name="Bellgard S.E."/>
            <person name="Bellgard M.I."/>
        </authorList>
    </citation>
    <scope>NUCLEOTIDE SEQUENCE</scope>
    <source>
        <tissue evidence="1">Shoot tissue taken approximately 20 cm above the soil surface</tissue>
    </source>
</reference>
<organism evidence="1">
    <name type="scientific">Arundo donax</name>
    <name type="common">Giant reed</name>
    <name type="synonym">Donax arundinaceus</name>
    <dbReference type="NCBI Taxonomy" id="35708"/>
    <lineage>
        <taxon>Eukaryota</taxon>
        <taxon>Viridiplantae</taxon>
        <taxon>Streptophyta</taxon>
        <taxon>Embryophyta</taxon>
        <taxon>Tracheophyta</taxon>
        <taxon>Spermatophyta</taxon>
        <taxon>Magnoliopsida</taxon>
        <taxon>Liliopsida</taxon>
        <taxon>Poales</taxon>
        <taxon>Poaceae</taxon>
        <taxon>PACMAD clade</taxon>
        <taxon>Arundinoideae</taxon>
        <taxon>Arundineae</taxon>
        <taxon>Arundo</taxon>
    </lineage>
</organism>
<accession>A0A0A9H3Y0</accession>
<dbReference type="AlphaFoldDB" id="A0A0A9H3Y0"/>
<reference evidence="1" key="1">
    <citation type="submission" date="2014-09" db="EMBL/GenBank/DDBJ databases">
        <authorList>
            <person name="Magalhaes I.L.F."/>
            <person name="Oliveira U."/>
            <person name="Santos F.R."/>
            <person name="Vidigal T.H.D.A."/>
            <person name="Brescovit A.D."/>
            <person name="Santos A.J."/>
        </authorList>
    </citation>
    <scope>NUCLEOTIDE SEQUENCE</scope>
    <source>
        <tissue evidence="1">Shoot tissue taken approximately 20 cm above the soil surface</tissue>
    </source>
</reference>
<evidence type="ECO:0000313" key="1">
    <source>
        <dbReference type="EMBL" id="JAE29551.1"/>
    </source>
</evidence>
<dbReference type="EMBL" id="GBRH01168345">
    <property type="protein sequence ID" value="JAE29551.1"/>
    <property type="molecule type" value="Transcribed_RNA"/>
</dbReference>
<proteinExistence type="predicted"/>